<feature type="compositionally biased region" description="Basic and acidic residues" evidence="6">
    <location>
        <begin position="371"/>
        <end position="391"/>
    </location>
</feature>
<comment type="subcellular location">
    <subcellularLocation>
        <location evidence="1">Membrane</location>
        <topology evidence="1">Multi-pass membrane protein</topology>
    </subcellularLocation>
</comment>
<dbReference type="OrthoDB" id="5283415at2759"/>
<proteinExistence type="inferred from homology"/>
<dbReference type="EMBL" id="LFRF01000062">
    <property type="protein sequence ID" value="KND86306.1"/>
    <property type="molecule type" value="Genomic_DNA"/>
</dbReference>
<evidence type="ECO:0000256" key="2">
    <source>
        <dbReference type="ARBA" id="ARBA00022692"/>
    </source>
</evidence>
<dbReference type="Pfam" id="PF20684">
    <property type="entry name" value="Fung_rhodopsin"/>
    <property type="match status" value="1"/>
</dbReference>
<feature type="compositionally biased region" description="Polar residues" evidence="6">
    <location>
        <begin position="341"/>
        <end position="363"/>
    </location>
</feature>
<keyword evidence="10" id="KW-1185">Reference proteome</keyword>
<evidence type="ECO:0000259" key="8">
    <source>
        <dbReference type="Pfam" id="PF20684"/>
    </source>
</evidence>
<evidence type="ECO:0000256" key="3">
    <source>
        <dbReference type="ARBA" id="ARBA00022989"/>
    </source>
</evidence>
<evidence type="ECO:0000256" key="6">
    <source>
        <dbReference type="SAM" id="MobiDB-lite"/>
    </source>
</evidence>
<keyword evidence="3 7" id="KW-1133">Transmembrane helix</keyword>
<feature type="transmembrane region" description="Helical" evidence="7">
    <location>
        <begin position="114"/>
        <end position="135"/>
    </location>
</feature>
<keyword evidence="4 7" id="KW-0472">Membrane</keyword>
<dbReference type="InterPro" id="IPR052337">
    <property type="entry name" value="SAT4-like"/>
</dbReference>
<dbReference type="Proteomes" id="UP000036947">
    <property type="component" value="Unassembled WGS sequence"/>
</dbReference>
<evidence type="ECO:0000256" key="4">
    <source>
        <dbReference type="ARBA" id="ARBA00023136"/>
    </source>
</evidence>
<organism evidence="9 10">
    <name type="scientific">Tolypocladium ophioglossoides (strain CBS 100239)</name>
    <name type="common">Snaketongue truffleclub</name>
    <name type="synonym">Elaphocordyceps ophioglossoides</name>
    <dbReference type="NCBI Taxonomy" id="1163406"/>
    <lineage>
        <taxon>Eukaryota</taxon>
        <taxon>Fungi</taxon>
        <taxon>Dikarya</taxon>
        <taxon>Ascomycota</taxon>
        <taxon>Pezizomycotina</taxon>
        <taxon>Sordariomycetes</taxon>
        <taxon>Hypocreomycetidae</taxon>
        <taxon>Hypocreales</taxon>
        <taxon>Ophiocordycipitaceae</taxon>
        <taxon>Tolypocladium</taxon>
    </lineage>
</organism>
<evidence type="ECO:0000313" key="9">
    <source>
        <dbReference type="EMBL" id="KND86306.1"/>
    </source>
</evidence>
<comment type="caution">
    <text evidence="9">The sequence shown here is derived from an EMBL/GenBank/DDBJ whole genome shotgun (WGS) entry which is preliminary data.</text>
</comment>
<dbReference type="InterPro" id="IPR049326">
    <property type="entry name" value="Rhodopsin_dom_fungi"/>
</dbReference>
<evidence type="ECO:0000256" key="1">
    <source>
        <dbReference type="ARBA" id="ARBA00004141"/>
    </source>
</evidence>
<accession>A0A0L0MX11</accession>
<evidence type="ECO:0000256" key="7">
    <source>
        <dbReference type="SAM" id="Phobius"/>
    </source>
</evidence>
<reference evidence="9 10" key="1">
    <citation type="journal article" date="2015" name="BMC Genomics">
        <title>The genome of the truffle-parasite Tolypocladium ophioglossoides and the evolution of antifungal peptaibiotics.</title>
        <authorList>
            <person name="Quandt C.A."/>
            <person name="Bushley K.E."/>
            <person name="Spatafora J.W."/>
        </authorList>
    </citation>
    <scope>NUCLEOTIDE SEQUENCE [LARGE SCALE GENOMIC DNA]</scope>
    <source>
        <strain evidence="9 10">CBS 100239</strain>
    </source>
</reference>
<feature type="region of interest" description="Disordered" evidence="6">
    <location>
        <begin position="307"/>
        <end position="326"/>
    </location>
</feature>
<gene>
    <name evidence="9" type="ORF">TOPH_09062</name>
</gene>
<feature type="transmembrane region" description="Helical" evidence="7">
    <location>
        <begin position="147"/>
        <end position="169"/>
    </location>
</feature>
<name>A0A0L0MX11_TOLOC</name>
<protein>
    <recommendedName>
        <fullName evidence="8">Rhodopsin domain-containing protein</fullName>
    </recommendedName>
</protein>
<feature type="transmembrane region" description="Helical" evidence="7">
    <location>
        <begin position="33"/>
        <end position="53"/>
    </location>
</feature>
<dbReference type="GO" id="GO:0016020">
    <property type="term" value="C:membrane"/>
    <property type="evidence" value="ECO:0007669"/>
    <property type="project" value="UniProtKB-SubCell"/>
</dbReference>
<evidence type="ECO:0000256" key="5">
    <source>
        <dbReference type="ARBA" id="ARBA00038359"/>
    </source>
</evidence>
<dbReference type="PANTHER" id="PTHR33048">
    <property type="entry name" value="PTH11-LIKE INTEGRAL MEMBRANE PROTEIN (AFU_ORTHOLOGUE AFUA_5G11245)"/>
    <property type="match status" value="1"/>
</dbReference>
<comment type="similarity">
    <text evidence="5">Belongs to the SAT4 family.</text>
</comment>
<dbReference type="PANTHER" id="PTHR33048:SF47">
    <property type="entry name" value="INTEGRAL MEMBRANE PROTEIN-RELATED"/>
    <property type="match status" value="1"/>
</dbReference>
<sequence length="391" mass="42974">MGDPQVDGAIASGKVPAGITAAFLEENRDNSSIVGIIFVTALTFLVVVGRSLSRAFLIRRFGFDDGIALVSLVCLITFVGLCIELIELGSGRHFAYIQYVLDVPTVQRTQVFDFVAHIVYTTALLLCRISGLAFYHRVCGMHRGFRIAVKAVFGFLIAAYLPQIFLIIFHCKPVTGLWPYGWEPGTEIYTCLEWGLVYSVNSSLSLVCDLLLFGIPVAMLRILEIPRKRKIQLAGILLPGVAVIGISIARLVLVILGQWQTDMSWTNDPMLVIEVSEIGATLIALSVPGVKPLVDQYILRKDVGTHSGRSKYQMDKSTHQSKGTALSTLRLRSQHSMLASTENANRYDTEVTSSSQHDNNSQEGIYVSVDFEVKEGHAEGKRGEGKAPRGR</sequence>
<dbReference type="AlphaFoldDB" id="A0A0L0MX11"/>
<evidence type="ECO:0000313" key="10">
    <source>
        <dbReference type="Proteomes" id="UP000036947"/>
    </source>
</evidence>
<feature type="transmembrane region" description="Helical" evidence="7">
    <location>
        <begin position="65"/>
        <end position="86"/>
    </location>
</feature>
<keyword evidence="2 7" id="KW-0812">Transmembrane</keyword>
<feature type="domain" description="Rhodopsin" evidence="8">
    <location>
        <begin position="50"/>
        <end position="295"/>
    </location>
</feature>
<feature type="transmembrane region" description="Helical" evidence="7">
    <location>
        <begin position="235"/>
        <end position="259"/>
    </location>
</feature>
<feature type="transmembrane region" description="Helical" evidence="7">
    <location>
        <begin position="204"/>
        <end position="223"/>
    </location>
</feature>
<feature type="region of interest" description="Disordered" evidence="6">
    <location>
        <begin position="341"/>
        <end position="391"/>
    </location>
</feature>